<proteinExistence type="predicted"/>
<feature type="non-terminal residue" evidence="2">
    <location>
        <position position="1"/>
    </location>
</feature>
<feature type="region of interest" description="Disordered" evidence="1">
    <location>
        <begin position="1"/>
        <end position="217"/>
    </location>
</feature>
<feature type="non-terminal residue" evidence="2">
    <location>
        <position position="217"/>
    </location>
</feature>
<evidence type="ECO:0000313" key="2">
    <source>
        <dbReference type="EMBL" id="AEI17045.1"/>
    </source>
</evidence>
<accession>F8UJU4</accession>
<gene>
    <name evidence="2" type="primary">UBN1</name>
</gene>
<dbReference type="AlphaFoldDB" id="F8UJU4"/>
<protein>
    <submittedName>
        <fullName evidence="2">Ubinuclein 1</fullName>
    </submittedName>
</protein>
<dbReference type="EMBL" id="JF806238">
    <property type="protein sequence ID" value="AEI17045.1"/>
    <property type="molecule type" value="Genomic_DNA"/>
</dbReference>
<name>F8UJU4_9SAUR</name>
<evidence type="ECO:0000256" key="1">
    <source>
        <dbReference type="SAM" id="MobiDB-lite"/>
    </source>
</evidence>
<reference evidence="2" key="1">
    <citation type="journal article" date="2011" name="Mol. Phylogenet. Evol.">
        <title>Phylogeny of iguanian lizards inferred from 29 nuclear loci, and a comparison of concatenated and species-tree approaches for an ancient, rapid radiation.</title>
        <authorList>
            <person name="Townsend T.M."/>
            <person name="Mulcahy D.G."/>
            <person name="Noonan B.P."/>
            <person name="Sites J.W.Jr."/>
            <person name="Kuczynski C.A."/>
            <person name="Wiens J.J."/>
            <person name="Reeder T.W."/>
        </authorList>
    </citation>
    <scope>NUCLEOTIDE SEQUENCE</scope>
</reference>
<feature type="compositionally biased region" description="Basic and acidic residues" evidence="1">
    <location>
        <begin position="126"/>
        <end position="135"/>
    </location>
</feature>
<organism evidence="2">
    <name type="scientific">Acanthosaura lepidogaster</name>
    <dbReference type="NCBI Taxonomy" id="118088"/>
    <lineage>
        <taxon>Eukaryota</taxon>
        <taxon>Metazoa</taxon>
        <taxon>Chordata</taxon>
        <taxon>Craniata</taxon>
        <taxon>Vertebrata</taxon>
        <taxon>Euteleostomi</taxon>
        <taxon>Lepidosauria</taxon>
        <taxon>Squamata</taxon>
        <taxon>Bifurcata</taxon>
        <taxon>Unidentata</taxon>
        <taxon>Episquamata</taxon>
        <taxon>Toxicofera</taxon>
        <taxon>Iguania</taxon>
        <taxon>Acrodonta</taxon>
        <taxon>Agamidae</taxon>
        <taxon>Draconinae</taxon>
        <taxon>Acanthosaura</taxon>
    </lineage>
</organism>
<feature type="compositionally biased region" description="Low complexity" evidence="1">
    <location>
        <begin position="136"/>
        <end position="147"/>
    </location>
</feature>
<sequence length="217" mass="22834">GQKVGGLRLQRSALPDAPGQAPGGPPGQAEASQPAPPGPRAPDAEPGPSLPGQGVPRGRSGAQEPFPFPSLCQAAGPQGHLPAAPAVPPAGQDPHQDPPLPYPLPRARGQLPQESRRCRRLPLPELCREARERLPLGRPALPLALRGSVPPHQPGWRLPLRPLHRPEPLQPALRPLPSSPRAGLPSLVAQPHGQEDSGLPKADLGRSAGRPERQLQR</sequence>